<keyword evidence="4" id="KW-0539">Nucleus</keyword>
<keyword evidence="3" id="KW-0677">Repeat</keyword>
<evidence type="ECO:0000256" key="5">
    <source>
        <dbReference type="SAM" id="MobiDB-lite"/>
    </source>
</evidence>
<dbReference type="InterPro" id="IPR040315">
    <property type="entry name" value="WDR46/Utp7"/>
</dbReference>
<feature type="domain" description="BING4 C-terminal" evidence="6">
    <location>
        <begin position="30"/>
        <end position="83"/>
    </location>
</feature>
<name>A0A433AVR0_9FUNG</name>
<dbReference type="Proteomes" id="UP000268093">
    <property type="component" value="Unassembled WGS sequence"/>
</dbReference>
<gene>
    <name evidence="7" type="ORF">BC936DRAFT_140240</name>
</gene>
<evidence type="ECO:0000256" key="4">
    <source>
        <dbReference type="ARBA" id="ARBA00023242"/>
    </source>
</evidence>
<feature type="region of interest" description="Disordered" evidence="5">
    <location>
        <begin position="39"/>
        <end position="68"/>
    </location>
</feature>
<evidence type="ECO:0000259" key="6">
    <source>
        <dbReference type="SMART" id="SM01033"/>
    </source>
</evidence>
<dbReference type="InterPro" id="IPR012952">
    <property type="entry name" value="BING4_C_dom"/>
</dbReference>
<reference evidence="7 8" key="1">
    <citation type="journal article" date="2018" name="New Phytol.">
        <title>Phylogenomics of Endogonaceae and evolution of mycorrhizas within Mucoromycota.</title>
        <authorList>
            <person name="Chang Y."/>
            <person name="Desiro A."/>
            <person name="Na H."/>
            <person name="Sandor L."/>
            <person name="Lipzen A."/>
            <person name="Clum A."/>
            <person name="Barry K."/>
            <person name="Grigoriev I.V."/>
            <person name="Martin F.M."/>
            <person name="Stajich J.E."/>
            <person name="Smith M.E."/>
            <person name="Bonito G."/>
            <person name="Spatafora J.W."/>
        </authorList>
    </citation>
    <scope>NUCLEOTIDE SEQUENCE [LARGE SCALE GENOMIC DNA]</scope>
    <source>
        <strain evidence="7 8">GMNB39</strain>
    </source>
</reference>
<comment type="subcellular location">
    <subcellularLocation>
        <location evidence="1">Nucleus</location>
        <location evidence="1">Nucleolus</location>
    </subcellularLocation>
</comment>
<keyword evidence="8" id="KW-1185">Reference proteome</keyword>
<comment type="caution">
    <text evidence="7">The sequence shown here is derived from an EMBL/GenBank/DDBJ whole genome shotgun (WGS) entry which is preliminary data.</text>
</comment>
<sequence length="196" mass="22685">LEGRFQDQAAVTVHEPPAALDDRARRAVLPVRRRARIRAQRRRVEPGHSGLEANPFQTKKQRQESEVHSLLDKIQSDMITLDPTFIGKIDRGSKEVLEKEAKEAREAAKTSDTVDVTKRARGKNSSMRRFLRKKQKNVIDQRKVGRPCFRLGTLDIQERLEKEKEERAKRRRGEPDDADRPFTALDRFTVKKPRLA</sequence>
<dbReference type="OrthoDB" id="10251154at2759"/>
<dbReference type="AlphaFoldDB" id="A0A433AVR0"/>
<keyword evidence="2" id="KW-0853">WD repeat</keyword>
<dbReference type="GO" id="GO:0000462">
    <property type="term" value="P:maturation of SSU-rRNA from tricistronic rRNA transcript (SSU-rRNA, 5.8S rRNA, LSU-rRNA)"/>
    <property type="evidence" value="ECO:0007669"/>
    <property type="project" value="TreeGrafter"/>
</dbReference>
<evidence type="ECO:0000313" key="7">
    <source>
        <dbReference type="EMBL" id="RUP06774.1"/>
    </source>
</evidence>
<dbReference type="PANTHER" id="PTHR14085">
    <property type="entry name" value="WD-REPEAT PROTEIN BING4"/>
    <property type="match status" value="1"/>
</dbReference>
<dbReference type="Pfam" id="PF08149">
    <property type="entry name" value="BING4CT"/>
    <property type="match status" value="1"/>
</dbReference>
<feature type="region of interest" description="Disordered" evidence="5">
    <location>
        <begin position="101"/>
        <end position="127"/>
    </location>
</feature>
<evidence type="ECO:0000256" key="3">
    <source>
        <dbReference type="ARBA" id="ARBA00022737"/>
    </source>
</evidence>
<evidence type="ECO:0000256" key="1">
    <source>
        <dbReference type="ARBA" id="ARBA00004604"/>
    </source>
</evidence>
<evidence type="ECO:0000313" key="8">
    <source>
        <dbReference type="Proteomes" id="UP000268093"/>
    </source>
</evidence>
<dbReference type="GO" id="GO:0030686">
    <property type="term" value="C:90S preribosome"/>
    <property type="evidence" value="ECO:0007669"/>
    <property type="project" value="TreeGrafter"/>
</dbReference>
<organism evidence="7 8">
    <name type="scientific">Jimgerdemannia flammicorona</name>
    <dbReference type="NCBI Taxonomy" id="994334"/>
    <lineage>
        <taxon>Eukaryota</taxon>
        <taxon>Fungi</taxon>
        <taxon>Fungi incertae sedis</taxon>
        <taxon>Mucoromycota</taxon>
        <taxon>Mucoromycotina</taxon>
        <taxon>Endogonomycetes</taxon>
        <taxon>Endogonales</taxon>
        <taxon>Endogonaceae</taxon>
        <taxon>Jimgerdemannia</taxon>
    </lineage>
</organism>
<feature type="non-terminal residue" evidence="7">
    <location>
        <position position="1"/>
    </location>
</feature>
<proteinExistence type="predicted"/>
<protein>
    <recommendedName>
        <fullName evidence="6">BING4 C-terminal domain-containing protein</fullName>
    </recommendedName>
</protein>
<feature type="compositionally biased region" description="Basic and acidic residues" evidence="5">
    <location>
        <begin position="160"/>
        <end position="180"/>
    </location>
</feature>
<dbReference type="SMART" id="SM01033">
    <property type="entry name" value="BING4CT"/>
    <property type="match status" value="1"/>
</dbReference>
<feature type="region of interest" description="Disordered" evidence="5">
    <location>
        <begin position="160"/>
        <end position="196"/>
    </location>
</feature>
<evidence type="ECO:0000256" key="2">
    <source>
        <dbReference type="ARBA" id="ARBA00022574"/>
    </source>
</evidence>
<dbReference type="EMBL" id="RBNI01016686">
    <property type="protein sequence ID" value="RUP06774.1"/>
    <property type="molecule type" value="Genomic_DNA"/>
</dbReference>
<dbReference type="GO" id="GO:0032040">
    <property type="term" value="C:small-subunit processome"/>
    <property type="evidence" value="ECO:0007669"/>
    <property type="project" value="TreeGrafter"/>
</dbReference>
<accession>A0A433AVR0</accession>
<dbReference type="PANTHER" id="PTHR14085:SF3">
    <property type="entry name" value="WD REPEAT-CONTAINING PROTEIN 46"/>
    <property type="match status" value="1"/>
</dbReference>